<evidence type="ECO:0000256" key="10">
    <source>
        <dbReference type="ARBA" id="ARBA00023242"/>
    </source>
</evidence>
<feature type="region of interest" description="Disordered" evidence="13">
    <location>
        <begin position="670"/>
        <end position="706"/>
    </location>
</feature>
<dbReference type="STRING" id="151549.A0A4C1XY26"/>
<gene>
    <name evidence="15" type="primary">Kdm6a</name>
    <name evidence="15" type="ORF">EVAR_51344_1</name>
</gene>
<dbReference type="GO" id="GO:0044666">
    <property type="term" value="C:MLL3/4 complex"/>
    <property type="evidence" value="ECO:0007669"/>
    <property type="project" value="TreeGrafter"/>
</dbReference>
<evidence type="ECO:0000256" key="11">
    <source>
        <dbReference type="ARBA" id="ARBA00034483"/>
    </source>
</evidence>
<feature type="repeat" description="TPR" evidence="12">
    <location>
        <begin position="257"/>
        <end position="290"/>
    </location>
</feature>
<dbReference type="InterPro" id="IPR048560">
    <property type="entry name" value="KDM6A_B-like_GATAL"/>
</dbReference>
<dbReference type="Gene3D" id="2.60.120.650">
    <property type="entry name" value="Cupin"/>
    <property type="match status" value="1"/>
</dbReference>
<proteinExistence type="inferred from homology"/>
<dbReference type="SUPFAM" id="SSF51197">
    <property type="entry name" value="Clavaminate synthase-like"/>
    <property type="match status" value="1"/>
</dbReference>
<dbReference type="OrthoDB" id="418911at2759"/>
<comment type="cofactor">
    <cofactor evidence="1">
        <name>Fe(2+)</name>
        <dbReference type="ChEBI" id="CHEBI:29033"/>
    </cofactor>
</comment>
<dbReference type="AlphaFoldDB" id="A0A4C1XY26"/>
<evidence type="ECO:0000256" key="9">
    <source>
        <dbReference type="ARBA" id="ARBA00023004"/>
    </source>
</evidence>
<evidence type="ECO:0000256" key="1">
    <source>
        <dbReference type="ARBA" id="ARBA00001954"/>
    </source>
</evidence>
<evidence type="ECO:0000313" key="16">
    <source>
        <dbReference type="Proteomes" id="UP000299102"/>
    </source>
</evidence>
<dbReference type="InterPro" id="IPR011990">
    <property type="entry name" value="TPR-like_helical_dom_sf"/>
</dbReference>
<evidence type="ECO:0000256" key="8">
    <source>
        <dbReference type="ARBA" id="ARBA00023002"/>
    </source>
</evidence>
<keyword evidence="12" id="KW-0802">TPR repeat</keyword>
<reference evidence="15 16" key="1">
    <citation type="journal article" date="2019" name="Commun. Biol.">
        <title>The bagworm genome reveals a unique fibroin gene that provides high tensile strength.</title>
        <authorList>
            <person name="Kono N."/>
            <person name="Nakamura H."/>
            <person name="Ohtoshi R."/>
            <person name="Tomita M."/>
            <person name="Numata K."/>
            <person name="Arakawa K."/>
        </authorList>
    </citation>
    <scope>NUCLEOTIDE SEQUENCE [LARGE SCALE GENOMIC DNA]</scope>
</reference>
<dbReference type="Gene3D" id="1.25.40.10">
    <property type="entry name" value="Tetratricopeptide repeat domain"/>
    <property type="match status" value="1"/>
</dbReference>
<evidence type="ECO:0000256" key="2">
    <source>
        <dbReference type="ARBA" id="ARBA00004123"/>
    </source>
</evidence>
<dbReference type="GO" id="GO:0008168">
    <property type="term" value="F:methyltransferase activity"/>
    <property type="evidence" value="ECO:0007669"/>
    <property type="project" value="UniProtKB-KW"/>
</dbReference>
<dbReference type="GO" id="GO:0000978">
    <property type="term" value="F:RNA polymerase II cis-regulatory region sequence-specific DNA binding"/>
    <property type="evidence" value="ECO:0007669"/>
    <property type="project" value="TreeGrafter"/>
</dbReference>
<dbReference type="GO" id="GO:0046872">
    <property type="term" value="F:metal ion binding"/>
    <property type="evidence" value="ECO:0007669"/>
    <property type="project" value="UniProtKB-KW"/>
</dbReference>
<dbReference type="PROSITE" id="PS51184">
    <property type="entry name" value="JMJC"/>
    <property type="match status" value="1"/>
</dbReference>
<dbReference type="Gene3D" id="1.20.58.1370">
    <property type="match status" value="1"/>
</dbReference>
<dbReference type="Proteomes" id="UP000299102">
    <property type="component" value="Unassembled WGS sequence"/>
</dbReference>
<keyword evidence="5" id="KW-0862">Zinc</keyword>
<dbReference type="SMART" id="SM00558">
    <property type="entry name" value="JmjC"/>
    <property type="match status" value="1"/>
</dbReference>
<dbReference type="PANTHER" id="PTHR14017:SF1">
    <property type="entry name" value="LD02225P"/>
    <property type="match status" value="1"/>
</dbReference>
<dbReference type="GO" id="GO:0071558">
    <property type="term" value="F:histone H3K27me2/H3K27me3 demethylase activity"/>
    <property type="evidence" value="ECO:0007669"/>
    <property type="project" value="TreeGrafter"/>
</dbReference>
<feature type="region of interest" description="Disordered" evidence="13">
    <location>
        <begin position="1038"/>
        <end position="1063"/>
    </location>
</feature>
<dbReference type="SMART" id="SM00028">
    <property type="entry name" value="TPR"/>
    <property type="match status" value="4"/>
</dbReference>
<keyword evidence="10" id="KW-0539">Nucleus</keyword>
<dbReference type="GO" id="GO:0032259">
    <property type="term" value="P:methylation"/>
    <property type="evidence" value="ECO:0007669"/>
    <property type="project" value="UniProtKB-KW"/>
</dbReference>
<feature type="region of interest" description="Disordered" evidence="13">
    <location>
        <begin position="534"/>
        <end position="561"/>
    </location>
</feature>
<protein>
    <submittedName>
        <fullName evidence="15">Lysine-specific demethylase 6A</fullName>
    </submittedName>
</protein>
<dbReference type="InterPro" id="IPR046941">
    <property type="entry name" value="KDM6_GATAL_sf"/>
</dbReference>
<feature type="domain" description="JmjC" evidence="14">
    <location>
        <begin position="723"/>
        <end position="886"/>
    </location>
</feature>
<comment type="similarity">
    <text evidence="11">Belongs to the UTX family.</text>
</comment>
<evidence type="ECO:0000256" key="12">
    <source>
        <dbReference type="PROSITE-ProRule" id="PRU00339"/>
    </source>
</evidence>
<evidence type="ECO:0000256" key="6">
    <source>
        <dbReference type="ARBA" id="ARBA00022853"/>
    </source>
</evidence>
<keyword evidence="15" id="KW-0489">Methyltransferase</keyword>
<evidence type="ECO:0000256" key="7">
    <source>
        <dbReference type="ARBA" id="ARBA00022964"/>
    </source>
</evidence>
<dbReference type="Gene3D" id="2.10.110.20">
    <property type="match status" value="1"/>
</dbReference>
<evidence type="ECO:0000256" key="3">
    <source>
        <dbReference type="ARBA" id="ARBA00022553"/>
    </source>
</evidence>
<dbReference type="GO" id="GO:0031490">
    <property type="term" value="F:chromatin DNA binding"/>
    <property type="evidence" value="ECO:0007669"/>
    <property type="project" value="TreeGrafter"/>
</dbReference>
<dbReference type="InterPro" id="IPR051630">
    <property type="entry name" value="Corepressor-Demethylase"/>
</dbReference>
<dbReference type="Pfam" id="PF21322">
    <property type="entry name" value="KDM6_C-hel"/>
    <property type="match status" value="1"/>
</dbReference>
<dbReference type="InterPro" id="IPR019734">
    <property type="entry name" value="TPR_rpt"/>
</dbReference>
<keyword evidence="3" id="KW-0597">Phosphoprotein</keyword>
<feature type="compositionally biased region" description="Basic and acidic residues" evidence="13">
    <location>
        <begin position="465"/>
        <end position="477"/>
    </location>
</feature>
<evidence type="ECO:0000259" key="14">
    <source>
        <dbReference type="PROSITE" id="PS51184"/>
    </source>
</evidence>
<feature type="region of interest" description="Disordered" evidence="13">
    <location>
        <begin position="367"/>
        <end position="393"/>
    </location>
</feature>
<dbReference type="Pfam" id="PF02373">
    <property type="entry name" value="JmjC"/>
    <property type="match status" value="1"/>
</dbReference>
<name>A0A4C1XY26_EUMVA</name>
<accession>A0A4C1XY26</accession>
<dbReference type="FunFam" id="1.20.58.1370:FF:000001">
    <property type="entry name" value="lysine-specific demethylase 6A isoform X2"/>
    <property type="match status" value="1"/>
</dbReference>
<feature type="compositionally biased region" description="Pro residues" evidence="13">
    <location>
        <begin position="1045"/>
        <end position="1063"/>
    </location>
</feature>
<keyword evidence="4" id="KW-0479">Metal-binding</keyword>
<evidence type="ECO:0000256" key="5">
    <source>
        <dbReference type="ARBA" id="ARBA00022833"/>
    </source>
</evidence>
<evidence type="ECO:0000313" key="15">
    <source>
        <dbReference type="EMBL" id="GBP68110.1"/>
    </source>
</evidence>
<keyword evidence="7" id="KW-0223">Dioxygenase</keyword>
<organism evidence="15 16">
    <name type="scientific">Eumeta variegata</name>
    <name type="common">Bagworm moth</name>
    <name type="synonym">Eumeta japonica</name>
    <dbReference type="NCBI Taxonomy" id="151549"/>
    <lineage>
        <taxon>Eukaryota</taxon>
        <taxon>Metazoa</taxon>
        <taxon>Ecdysozoa</taxon>
        <taxon>Arthropoda</taxon>
        <taxon>Hexapoda</taxon>
        <taxon>Insecta</taxon>
        <taxon>Pterygota</taxon>
        <taxon>Neoptera</taxon>
        <taxon>Endopterygota</taxon>
        <taxon>Lepidoptera</taxon>
        <taxon>Glossata</taxon>
        <taxon>Ditrysia</taxon>
        <taxon>Tineoidea</taxon>
        <taxon>Psychidae</taxon>
        <taxon>Oiketicinae</taxon>
        <taxon>Eumeta</taxon>
    </lineage>
</organism>
<dbReference type="GO" id="GO:0010468">
    <property type="term" value="P:regulation of gene expression"/>
    <property type="evidence" value="ECO:0007669"/>
    <property type="project" value="TreeGrafter"/>
</dbReference>
<feature type="region of interest" description="Disordered" evidence="13">
    <location>
        <begin position="465"/>
        <end position="489"/>
    </location>
</feature>
<dbReference type="PROSITE" id="PS50005">
    <property type="entry name" value="TPR"/>
    <property type="match status" value="1"/>
</dbReference>
<keyword evidence="15" id="KW-0808">Transferase</keyword>
<keyword evidence="8" id="KW-0560">Oxidoreductase</keyword>
<dbReference type="PANTHER" id="PTHR14017">
    <property type="entry name" value="LYSINE-SPECIFIC DEMETHYLASE"/>
    <property type="match status" value="1"/>
</dbReference>
<comment type="subcellular location">
    <subcellularLocation>
        <location evidence="2">Nucleus</location>
    </subcellularLocation>
</comment>
<keyword evidence="6" id="KW-0156">Chromatin regulator</keyword>
<sequence>MALYVSPGFTRAADAHLRLALMFKARRHWAAAAVHFRRARLAPHQDATFTRLELSFHAAHLLEARSLRRAARDAYEHLLKEPQLSSALKADVCRQLEKLNERRRKFVVQNSTRSLSHWPTISMDRIKHGTEGKPANVSHKNGHLKEHLRGCRGSCLISSRVFRDSARRNARGDGAGGSNVGAMSSQYSRWLYHRCVSLGEAGARARAAVWCLQRAVDAEPESGAGLYLLGRCFAAQGKVHDAFIAYRNSVEKSEGNADTWCSIGVLYQQQNQPMDALQAYICAVQLDKGHSAAWTNLGSLYESCQMPRDAFACYTNGGAAATAAHAPLRQRLGFLRTHLAHAPMPSVTGKRRPLPSIEEAWNLPISAEMSSRHPKSAPPPYPGKRSAADDVPPLTPQQLQTLQYLQRNAHNLSSQQQALMQQLLTQYRLAQAARARAVTKSEGSANSAASGDSAESLAEDLLKKFSDSQPEIKREPISAESMSSAGSEVANLGARQPVVKLEPLKADPLKPVPFNINMNAKQILDACKENPGSPSAWSVLGDGRGPPDPPSVPQPRLTSDQLAPPAPFVYVESKRDAFSPQLQDFCLKHPIAVVRGLTAALKLDLGLFSTKTLVEAWPEHAVEVRTQLMQSADENWDATGRRRVWACASHRSHTTVRKYAQYQAGSFQESLREERERGAVPAQSTGTLSDSDGRESGGGPIKRRRGARMLRFGTNVDLSDERKWRSQLTELQKLPAFARVVSAANMLSHVGHVILGMNTVQLYMKVPGSRTPGHQENNNFCSININIGPGDCEWFGVPDSYWGGVNELCNRHGLSYLHGSWWPDPEELRTHGVPVYRFTQRPGDLVWVNAGCVHWVQATGWCNNIAWNVGPLTARQYTLALERYEWNKVQNFKSIVPMVHLTWNLARNIRVSDPRLHVAMRTCLMQTLRTAMGTLNAVRARGVPVRFHGRAQNEASHYCGACEREVWHALLVREHERRHVVHCLACARRVSPTLQGFLCLEEHHMDELAQVYDAFILHRSAPTPVPISVPMPAPSPAHAVAPTPTTMPPAPHVPTPTLVPTPD</sequence>
<comment type="caution">
    <text evidence="15">The sequence shown here is derived from an EMBL/GenBank/DDBJ whole genome shotgun (WGS) entry which is preliminary data.</text>
</comment>
<evidence type="ECO:0000256" key="4">
    <source>
        <dbReference type="ARBA" id="ARBA00022723"/>
    </source>
</evidence>
<dbReference type="SUPFAM" id="SSF48452">
    <property type="entry name" value="TPR-like"/>
    <property type="match status" value="1"/>
</dbReference>
<keyword evidence="16" id="KW-1185">Reference proteome</keyword>
<dbReference type="Pfam" id="PF21326">
    <property type="entry name" value="KDM6_GATAL"/>
    <property type="match status" value="1"/>
</dbReference>
<dbReference type="InterPro" id="IPR048562">
    <property type="entry name" value="KDM6A_B-like_C-hel"/>
</dbReference>
<dbReference type="InterPro" id="IPR003347">
    <property type="entry name" value="JmjC_dom"/>
</dbReference>
<keyword evidence="9" id="KW-0408">Iron</keyword>
<evidence type="ECO:0000256" key="13">
    <source>
        <dbReference type="SAM" id="MobiDB-lite"/>
    </source>
</evidence>
<dbReference type="EMBL" id="BGZK01001001">
    <property type="protein sequence ID" value="GBP68110.1"/>
    <property type="molecule type" value="Genomic_DNA"/>
</dbReference>